<evidence type="ECO:0000256" key="5">
    <source>
        <dbReference type="ARBA" id="ARBA00023004"/>
    </source>
</evidence>
<keyword evidence="6 8" id="KW-0503">Monooxygenase</keyword>
<proteinExistence type="inferred from homology"/>
<keyword evidence="8" id="KW-0349">Heme</keyword>
<dbReference type="Proteomes" id="UP000695022">
    <property type="component" value="Unplaced"/>
</dbReference>
<comment type="similarity">
    <text evidence="2 8">Belongs to the cytochrome P450 family.</text>
</comment>
<keyword evidence="10" id="KW-1185">Reference proteome</keyword>
<evidence type="ECO:0000256" key="9">
    <source>
        <dbReference type="SAM" id="Phobius"/>
    </source>
</evidence>
<evidence type="ECO:0000256" key="7">
    <source>
        <dbReference type="ARBA" id="ARBA00023136"/>
    </source>
</evidence>
<evidence type="ECO:0000313" key="11">
    <source>
        <dbReference type="RefSeq" id="XP_014676830.1"/>
    </source>
</evidence>
<sequence length="507" mass="56798">MVDAMLWSVREILTATVSFILIVAVLLRYLKSRRNVPPGPRGLPILGSVLSMGGRPDLYLNDMAKIYGPVMSVNIGPRLNVILNDVDAAKEAFLKQGEVFSGRSKLLFFDVFVATILGDARNLNHGVVLSTGKLWKEQRKFSLEKLREFGMGRVSLEEKIKEEVSCLLAELKSTNSQAFDMQTILMMSVCNVISSIVFGNRFEYDDEQFKILLKALSDQFALISVAGVLNFIPWLQHFPPFNARVKEAIHNDRVIVDVLMAKREAHIADFDNDNIRDFIDAYLSEIKSERAAGRQTTSFSESELLFVVADLFGGGTETTTTTLRWAMLFMLKHPTVCQKVQTEIDEVIGRGRMACMADKKNMPYTEATITEVQRLGNIAPLGVPHLTLEEVEFGGYTIPANTPVIANMTAILRDPAHFPNPDIFDPERFLDEEGRFVKNEAMIPFSIGRRVCLGESIARMELFLFFTSILQNFDIKLAAGAPEPSFDGILGLTWMPMPSKICLPLRE</sequence>
<comment type="subcellular location">
    <subcellularLocation>
        <location evidence="1">Membrane</location>
    </subcellularLocation>
</comment>
<keyword evidence="7 9" id="KW-0472">Membrane</keyword>
<dbReference type="InterPro" id="IPR001128">
    <property type="entry name" value="Cyt_P450"/>
</dbReference>
<dbReference type="SUPFAM" id="SSF48264">
    <property type="entry name" value="Cytochrome P450"/>
    <property type="match status" value="1"/>
</dbReference>
<organism evidence="10 11">
    <name type="scientific">Priapulus caudatus</name>
    <name type="common">Priapulid worm</name>
    <dbReference type="NCBI Taxonomy" id="37621"/>
    <lineage>
        <taxon>Eukaryota</taxon>
        <taxon>Metazoa</taxon>
        <taxon>Ecdysozoa</taxon>
        <taxon>Scalidophora</taxon>
        <taxon>Priapulida</taxon>
        <taxon>Priapulimorpha</taxon>
        <taxon>Priapulimorphida</taxon>
        <taxon>Priapulidae</taxon>
        <taxon>Priapulus</taxon>
    </lineage>
</organism>
<feature type="transmembrane region" description="Helical" evidence="9">
    <location>
        <begin position="12"/>
        <end position="30"/>
    </location>
</feature>
<dbReference type="InterPro" id="IPR002401">
    <property type="entry name" value="Cyt_P450_E_grp-I"/>
</dbReference>
<evidence type="ECO:0000256" key="1">
    <source>
        <dbReference type="ARBA" id="ARBA00004370"/>
    </source>
</evidence>
<evidence type="ECO:0000256" key="3">
    <source>
        <dbReference type="ARBA" id="ARBA00022723"/>
    </source>
</evidence>
<dbReference type="PANTHER" id="PTHR24300:SF397">
    <property type="entry name" value="CYTOCHROME P450 2U1"/>
    <property type="match status" value="1"/>
</dbReference>
<evidence type="ECO:0000256" key="2">
    <source>
        <dbReference type="ARBA" id="ARBA00010617"/>
    </source>
</evidence>
<keyword evidence="9" id="KW-0812">Transmembrane</keyword>
<reference evidence="11" key="1">
    <citation type="submission" date="2025-08" db="UniProtKB">
        <authorList>
            <consortium name="RefSeq"/>
        </authorList>
    </citation>
    <scope>IDENTIFICATION</scope>
</reference>
<dbReference type="PROSITE" id="PS00086">
    <property type="entry name" value="CYTOCHROME_P450"/>
    <property type="match status" value="1"/>
</dbReference>
<name>A0ABM1EXA9_PRICU</name>
<keyword evidence="4 8" id="KW-0560">Oxidoreductase</keyword>
<dbReference type="Pfam" id="PF00067">
    <property type="entry name" value="p450"/>
    <property type="match status" value="1"/>
</dbReference>
<gene>
    <name evidence="11" type="primary">LOC106816728</name>
</gene>
<dbReference type="PRINTS" id="PR00463">
    <property type="entry name" value="EP450I"/>
</dbReference>
<dbReference type="InterPro" id="IPR050182">
    <property type="entry name" value="Cytochrome_P450_fam2"/>
</dbReference>
<dbReference type="PANTHER" id="PTHR24300">
    <property type="entry name" value="CYTOCHROME P450 508A4-RELATED"/>
    <property type="match status" value="1"/>
</dbReference>
<dbReference type="InterPro" id="IPR036396">
    <property type="entry name" value="Cyt_P450_sf"/>
</dbReference>
<dbReference type="RefSeq" id="XP_014676830.1">
    <property type="nucleotide sequence ID" value="XM_014821344.1"/>
</dbReference>
<keyword evidence="9" id="KW-1133">Transmembrane helix</keyword>
<evidence type="ECO:0000256" key="8">
    <source>
        <dbReference type="RuleBase" id="RU000461"/>
    </source>
</evidence>
<dbReference type="InterPro" id="IPR017972">
    <property type="entry name" value="Cyt_P450_CS"/>
</dbReference>
<keyword evidence="3 8" id="KW-0479">Metal-binding</keyword>
<keyword evidence="5 8" id="KW-0408">Iron</keyword>
<dbReference type="InterPro" id="IPR008069">
    <property type="entry name" value="Cyt_P450_E_grp-I_CYP2D-like"/>
</dbReference>
<evidence type="ECO:0000313" key="10">
    <source>
        <dbReference type="Proteomes" id="UP000695022"/>
    </source>
</evidence>
<accession>A0ABM1EXA9</accession>
<dbReference type="PRINTS" id="PR01686">
    <property type="entry name" value="EP450ICYP2D"/>
</dbReference>
<evidence type="ECO:0000256" key="6">
    <source>
        <dbReference type="ARBA" id="ARBA00023033"/>
    </source>
</evidence>
<dbReference type="GeneID" id="106816728"/>
<dbReference type="PRINTS" id="PR00385">
    <property type="entry name" value="P450"/>
</dbReference>
<dbReference type="Gene3D" id="1.10.630.10">
    <property type="entry name" value="Cytochrome P450"/>
    <property type="match status" value="1"/>
</dbReference>
<protein>
    <submittedName>
        <fullName evidence="11">Cytochrome P450 2C15-like</fullName>
    </submittedName>
</protein>
<evidence type="ECO:0000256" key="4">
    <source>
        <dbReference type="ARBA" id="ARBA00023002"/>
    </source>
</evidence>